<evidence type="ECO:0000313" key="3">
    <source>
        <dbReference type="Proteomes" id="UP000267029"/>
    </source>
</evidence>
<feature type="region of interest" description="Disordered" evidence="1">
    <location>
        <begin position="17"/>
        <end position="36"/>
    </location>
</feature>
<organism evidence="4">
    <name type="scientific">Mesocestoides corti</name>
    <name type="common">Flatworm</name>
    <dbReference type="NCBI Taxonomy" id="53468"/>
    <lineage>
        <taxon>Eukaryota</taxon>
        <taxon>Metazoa</taxon>
        <taxon>Spiralia</taxon>
        <taxon>Lophotrochozoa</taxon>
        <taxon>Platyhelminthes</taxon>
        <taxon>Cestoda</taxon>
        <taxon>Eucestoda</taxon>
        <taxon>Cyclophyllidea</taxon>
        <taxon>Mesocestoididae</taxon>
        <taxon>Mesocestoides</taxon>
    </lineage>
</organism>
<proteinExistence type="predicted"/>
<dbReference type="WBParaSite" id="MCOS_0000478501-mRNA-1">
    <property type="protein sequence ID" value="MCOS_0000478501-mRNA-1"/>
    <property type="gene ID" value="MCOS_0000478501"/>
</dbReference>
<keyword evidence="3" id="KW-1185">Reference proteome</keyword>
<accession>A0A0R3UCY7</accession>
<sequence>MAVRRVGVVLGLTDEECRGEEEDKKQARPAPIHSNRDMMTRHQPWCCPLTRMRKIVKGLEHLASHRHGCGDGDPEEDLRKDRERFRLNGVVMSSIVGRPDR</sequence>
<dbReference type="Proteomes" id="UP000267029">
    <property type="component" value="Unassembled WGS sequence"/>
</dbReference>
<dbReference type="AlphaFoldDB" id="A0A0R3UCY7"/>
<evidence type="ECO:0000313" key="4">
    <source>
        <dbReference type="WBParaSite" id="MCOS_0000478501-mRNA-1"/>
    </source>
</evidence>
<evidence type="ECO:0000256" key="1">
    <source>
        <dbReference type="SAM" id="MobiDB-lite"/>
    </source>
</evidence>
<name>A0A0R3UCY7_MESCO</name>
<evidence type="ECO:0000313" key="2">
    <source>
        <dbReference type="EMBL" id="VDD78783.1"/>
    </source>
</evidence>
<reference evidence="4" key="1">
    <citation type="submission" date="2017-02" db="UniProtKB">
        <authorList>
            <consortium name="WormBaseParasite"/>
        </authorList>
    </citation>
    <scope>IDENTIFICATION</scope>
</reference>
<dbReference type="EMBL" id="UXSR01002298">
    <property type="protein sequence ID" value="VDD78783.1"/>
    <property type="molecule type" value="Genomic_DNA"/>
</dbReference>
<reference evidence="2 3" key="2">
    <citation type="submission" date="2018-10" db="EMBL/GenBank/DDBJ databases">
        <authorList>
            <consortium name="Pathogen Informatics"/>
        </authorList>
    </citation>
    <scope>NUCLEOTIDE SEQUENCE [LARGE SCALE GENOMIC DNA]</scope>
</reference>
<protein>
    <submittedName>
        <fullName evidence="2 4">Uncharacterized protein</fullName>
    </submittedName>
</protein>
<gene>
    <name evidence="2" type="ORF">MCOS_LOCUS4786</name>
</gene>